<accession>A0A7V2T4B4</accession>
<dbReference type="InterPro" id="IPR037022">
    <property type="entry name" value="Formyl_trans_C_sf"/>
</dbReference>
<dbReference type="InterPro" id="IPR036477">
    <property type="entry name" value="Formyl_transf_N_sf"/>
</dbReference>
<dbReference type="Gene3D" id="3.40.50.170">
    <property type="entry name" value="Formyl transferase, N-terminal domain"/>
    <property type="match status" value="1"/>
</dbReference>
<dbReference type="EMBL" id="DRMS01000372">
    <property type="protein sequence ID" value="HFC93118.1"/>
    <property type="molecule type" value="Genomic_DNA"/>
</dbReference>
<evidence type="ECO:0000313" key="10">
    <source>
        <dbReference type="EMBL" id="HFC93118.1"/>
    </source>
</evidence>
<dbReference type="SUPFAM" id="SSF50486">
    <property type="entry name" value="FMT C-terminal domain-like"/>
    <property type="match status" value="1"/>
</dbReference>
<dbReference type="PANTHER" id="PTHR11138">
    <property type="entry name" value="METHIONYL-TRNA FORMYLTRANSFERASE"/>
    <property type="match status" value="1"/>
</dbReference>
<keyword evidence="6" id="KW-0648">Protein biosynthesis</keyword>
<dbReference type="InterPro" id="IPR044135">
    <property type="entry name" value="Met-tRNA-FMT_C"/>
</dbReference>
<sequence>PDLIIVASYPHYIPEAVFSAAKIAAVNAHPSLLPHYRGANPYFHVVKNGEQQTGVTLHLLDESFDTGNIISQQKFKLNTTETTGSLEKRTTSVVVSVVTDFVKQVQASGLPKTQTQPTGSYLKAPRVKLPLPLIDWNLSAKQIDQLIRAANPHYAINTLLNNELIVIVSGRPVESTSNNKIAGKIEAIDEQGMRVSTANGAYLVTSLLCPYYWHGDPLGALKLGLIQQGECFRL</sequence>
<dbReference type="PANTHER" id="PTHR11138:SF5">
    <property type="entry name" value="METHIONYL-TRNA FORMYLTRANSFERASE, MITOCHONDRIAL"/>
    <property type="match status" value="1"/>
</dbReference>
<comment type="function">
    <text evidence="1">Attaches a formyl group to the free amino group of methionyl-tRNA(fMet). The formyl group appears to play a dual role in the initiator identity of N-formylmethionyl-tRNA by promoting its recognition by IF2 and preventing the misappropriation of this tRNA by the elongation apparatus.</text>
</comment>
<dbReference type="EC" id="2.1.2.9" evidence="3"/>
<dbReference type="Pfam" id="PF00551">
    <property type="entry name" value="Formyl_trans_N"/>
    <property type="match status" value="1"/>
</dbReference>
<keyword evidence="5" id="KW-0808">Transferase</keyword>
<gene>
    <name evidence="10" type="ORF">ENJ51_09935</name>
</gene>
<evidence type="ECO:0000256" key="4">
    <source>
        <dbReference type="ARBA" id="ARBA00016014"/>
    </source>
</evidence>
<evidence type="ECO:0000256" key="6">
    <source>
        <dbReference type="ARBA" id="ARBA00022917"/>
    </source>
</evidence>
<dbReference type="GO" id="GO:0004479">
    <property type="term" value="F:methionyl-tRNA formyltransferase activity"/>
    <property type="evidence" value="ECO:0007669"/>
    <property type="project" value="UniProtKB-EC"/>
</dbReference>
<reference evidence="10" key="1">
    <citation type="journal article" date="2020" name="mSystems">
        <title>Genome- and Community-Level Interaction Insights into Carbon Utilization and Element Cycling Functions of Hydrothermarchaeota in Hydrothermal Sediment.</title>
        <authorList>
            <person name="Zhou Z."/>
            <person name="Liu Y."/>
            <person name="Xu W."/>
            <person name="Pan J."/>
            <person name="Luo Z.H."/>
            <person name="Li M."/>
        </authorList>
    </citation>
    <scope>NUCLEOTIDE SEQUENCE [LARGE SCALE GENOMIC DNA]</scope>
    <source>
        <strain evidence="10">HyVt-493</strain>
    </source>
</reference>
<comment type="caution">
    <text evidence="10">The sequence shown here is derived from an EMBL/GenBank/DDBJ whole genome shotgun (WGS) entry which is preliminary data.</text>
</comment>
<dbReference type="GO" id="GO:0005829">
    <property type="term" value="C:cytosol"/>
    <property type="evidence" value="ECO:0007669"/>
    <property type="project" value="TreeGrafter"/>
</dbReference>
<comment type="similarity">
    <text evidence="2">Belongs to the Fmt family.</text>
</comment>
<dbReference type="Gene3D" id="3.10.25.10">
    <property type="entry name" value="Formyl transferase, C-terminal domain"/>
    <property type="match status" value="1"/>
</dbReference>
<evidence type="ECO:0000256" key="2">
    <source>
        <dbReference type="ARBA" id="ARBA00010699"/>
    </source>
</evidence>
<proteinExistence type="inferred from homology"/>
<dbReference type="Proteomes" id="UP000885750">
    <property type="component" value="Unassembled WGS sequence"/>
</dbReference>
<organism evidence="10">
    <name type="scientific">Leucothrix mucor</name>
    <dbReference type="NCBI Taxonomy" id="45248"/>
    <lineage>
        <taxon>Bacteria</taxon>
        <taxon>Pseudomonadati</taxon>
        <taxon>Pseudomonadota</taxon>
        <taxon>Gammaproteobacteria</taxon>
        <taxon>Thiotrichales</taxon>
        <taxon>Thiotrichaceae</taxon>
        <taxon>Leucothrix</taxon>
    </lineage>
</organism>
<evidence type="ECO:0000259" key="8">
    <source>
        <dbReference type="Pfam" id="PF00551"/>
    </source>
</evidence>
<dbReference type="SUPFAM" id="SSF53328">
    <property type="entry name" value="Formyltransferase"/>
    <property type="match status" value="1"/>
</dbReference>
<dbReference type="CDD" id="cd08704">
    <property type="entry name" value="Met_tRNA_FMT_C"/>
    <property type="match status" value="1"/>
</dbReference>
<dbReference type="InterPro" id="IPR002376">
    <property type="entry name" value="Formyl_transf_N"/>
</dbReference>
<evidence type="ECO:0000256" key="1">
    <source>
        <dbReference type="ARBA" id="ARBA00002606"/>
    </source>
</evidence>
<protein>
    <recommendedName>
        <fullName evidence="4">Methionyl-tRNA formyltransferase</fullName>
        <ecNumber evidence="3">2.1.2.9</ecNumber>
    </recommendedName>
</protein>
<evidence type="ECO:0000256" key="3">
    <source>
        <dbReference type="ARBA" id="ARBA00012261"/>
    </source>
</evidence>
<evidence type="ECO:0000256" key="5">
    <source>
        <dbReference type="ARBA" id="ARBA00022679"/>
    </source>
</evidence>
<name>A0A7V2T4B4_LEUMU</name>
<comment type="catalytic activity">
    <reaction evidence="7">
        <text>L-methionyl-tRNA(fMet) + (6R)-10-formyltetrahydrofolate = N-formyl-L-methionyl-tRNA(fMet) + (6S)-5,6,7,8-tetrahydrofolate + H(+)</text>
        <dbReference type="Rhea" id="RHEA:24380"/>
        <dbReference type="Rhea" id="RHEA-COMP:9952"/>
        <dbReference type="Rhea" id="RHEA-COMP:9953"/>
        <dbReference type="ChEBI" id="CHEBI:15378"/>
        <dbReference type="ChEBI" id="CHEBI:57453"/>
        <dbReference type="ChEBI" id="CHEBI:78530"/>
        <dbReference type="ChEBI" id="CHEBI:78844"/>
        <dbReference type="ChEBI" id="CHEBI:195366"/>
        <dbReference type="EC" id="2.1.2.9"/>
    </reaction>
</comment>
<evidence type="ECO:0000259" key="9">
    <source>
        <dbReference type="Pfam" id="PF02911"/>
    </source>
</evidence>
<dbReference type="InterPro" id="IPR011034">
    <property type="entry name" value="Formyl_transferase-like_C_sf"/>
</dbReference>
<feature type="domain" description="Formyl transferase N-terminal" evidence="8">
    <location>
        <begin position="1"/>
        <end position="93"/>
    </location>
</feature>
<evidence type="ECO:0000256" key="7">
    <source>
        <dbReference type="ARBA" id="ARBA00048558"/>
    </source>
</evidence>
<dbReference type="InterPro" id="IPR005793">
    <property type="entry name" value="Formyl_trans_C"/>
</dbReference>
<dbReference type="AlphaFoldDB" id="A0A7V2T4B4"/>
<feature type="domain" description="Formyl transferase C-terminal" evidence="9">
    <location>
        <begin position="133"/>
        <end position="207"/>
    </location>
</feature>
<dbReference type="Pfam" id="PF02911">
    <property type="entry name" value="Formyl_trans_C"/>
    <property type="match status" value="1"/>
</dbReference>
<feature type="non-terminal residue" evidence="10">
    <location>
        <position position="1"/>
    </location>
</feature>